<dbReference type="EMBL" id="CP000390">
    <property type="protein sequence ID" value="ABG65013.1"/>
    <property type="molecule type" value="Genomic_DNA"/>
</dbReference>
<dbReference type="Gene3D" id="3.40.50.720">
    <property type="entry name" value="NAD(P)-binding Rossmann-like Domain"/>
    <property type="match status" value="1"/>
</dbReference>
<protein>
    <recommendedName>
        <fullName evidence="2">Saccharopine dehydrogenase NADP binding domain-containing protein</fullName>
    </recommendedName>
</protein>
<dbReference type="SUPFAM" id="SSF51735">
    <property type="entry name" value="NAD(P)-binding Rossmann-fold domains"/>
    <property type="match status" value="1"/>
</dbReference>
<evidence type="ECO:0000313" key="1">
    <source>
        <dbReference type="EMBL" id="ABG65013.1"/>
    </source>
</evidence>
<dbReference type="eggNOG" id="ENOG502Z903">
    <property type="taxonomic scope" value="Bacteria"/>
</dbReference>
<sequence>MTSQVDIAVFGAGQFAERIVTDLGAIAPGPIRVLIAARNRERLDWLVTAANARAFMFGRPAVFEPVVLDASDKPSVTRMLAERRPRLVVQTASSQPSAVIGHEDTRWSRLIARAGLSATAATQSLLTLNVGEAIRDAGVESALINCCFPDVVNALLEARGIPVLCGTGNVAILSNAFSGALSDRTLKLQVLAHYQQLVAWRMPAESRGGVPPRVWINGEELEDVFVRFRNIKLTVAPAIEISGASGVSLMSAFVLGLPWTGHVPGPSGRPGGYPVRLAGGRLELDLPTQVSEAEAIAWNARFETEMGLVVDGSGHARFTGLLRESLAAEGFPFADGFEVAQIEQVAAEQMKLRARLEAIPA</sequence>
<dbReference type="KEGG" id="mes:Meso_3644"/>
<dbReference type="STRING" id="266779.Meso_3644"/>
<dbReference type="AlphaFoldDB" id="Q11C62"/>
<name>Q11C62_CHESB</name>
<dbReference type="HOGENOM" id="CLU_061378_0_0_5"/>
<reference evidence="1" key="1">
    <citation type="submission" date="2006-06" db="EMBL/GenBank/DDBJ databases">
        <title>Complete sequence of chromosome of Chelativorans sp. BNC1.</title>
        <authorList>
            <consortium name="US DOE Joint Genome Institute"/>
            <person name="Copeland A."/>
            <person name="Lucas S."/>
            <person name="Lapidus A."/>
            <person name="Barry K."/>
            <person name="Detter J.C."/>
            <person name="Glavina del Rio T."/>
            <person name="Hammon N."/>
            <person name="Israni S."/>
            <person name="Dalin E."/>
            <person name="Tice H."/>
            <person name="Pitluck S."/>
            <person name="Chertkov O."/>
            <person name="Brettin T."/>
            <person name="Bruce D."/>
            <person name="Han C."/>
            <person name="Tapia R."/>
            <person name="Gilna P."/>
            <person name="Schmutz J."/>
            <person name="Larimer F."/>
            <person name="Land M."/>
            <person name="Hauser L."/>
            <person name="Kyrpides N."/>
            <person name="Mikhailova N."/>
            <person name="Richardson P."/>
        </authorList>
    </citation>
    <scope>NUCLEOTIDE SEQUENCE</scope>
    <source>
        <strain evidence="1">BNC1</strain>
    </source>
</reference>
<dbReference type="OrthoDB" id="9033521at2"/>
<proteinExistence type="predicted"/>
<organism evidence="1">
    <name type="scientific">Chelativorans sp. (strain BNC1)</name>
    <dbReference type="NCBI Taxonomy" id="266779"/>
    <lineage>
        <taxon>Bacteria</taxon>
        <taxon>Pseudomonadati</taxon>
        <taxon>Pseudomonadota</taxon>
        <taxon>Alphaproteobacteria</taxon>
        <taxon>Hyphomicrobiales</taxon>
        <taxon>Phyllobacteriaceae</taxon>
        <taxon>Chelativorans</taxon>
    </lineage>
</organism>
<accession>Q11C62</accession>
<evidence type="ECO:0008006" key="2">
    <source>
        <dbReference type="Google" id="ProtNLM"/>
    </source>
</evidence>
<gene>
    <name evidence="1" type="ordered locus">Meso_3644</name>
</gene>
<dbReference type="InterPro" id="IPR036291">
    <property type="entry name" value="NAD(P)-bd_dom_sf"/>
</dbReference>